<keyword evidence="1 6" id="KW-0690">Ribosome biogenesis</keyword>
<comment type="subcellular location">
    <subcellularLocation>
        <location evidence="6">Nucleus</location>
        <location evidence="6">Nucleolus</location>
    </subcellularLocation>
    <subcellularLocation>
        <location evidence="6">Nucleus</location>
        <location evidence="6">Nucleoplasm</location>
    </subcellularLocation>
</comment>
<reference evidence="9" key="1">
    <citation type="submission" date="2022-01" db="EMBL/GenBank/DDBJ databases">
        <title>Genome Sequence Resource for Two Populations of Ditylenchus destructor, the Migratory Endoparasitic Phytonematode.</title>
        <authorList>
            <person name="Zhang H."/>
            <person name="Lin R."/>
            <person name="Xie B."/>
        </authorList>
    </citation>
    <scope>NUCLEOTIDE SEQUENCE</scope>
    <source>
        <strain evidence="9">BazhouSP</strain>
    </source>
</reference>
<dbReference type="SUPFAM" id="SSF50978">
    <property type="entry name" value="WD40 repeat-like"/>
    <property type="match status" value="1"/>
</dbReference>
<dbReference type="Proteomes" id="UP001201812">
    <property type="component" value="Unassembled WGS sequence"/>
</dbReference>
<gene>
    <name evidence="9" type="ORF">DdX_04481</name>
</gene>
<organism evidence="9 10">
    <name type="scientific">Ditylenchus destructor</name>
    <dbReference type="NCBI Taxonomy" id="166010"/>
    <lineage>
        <taxon>Eukaryota</taxon>
        <taxon>Metazoa</taxon>
        <taxon>Ecdysozoa</taxon>
        <taxon>Nematoda</taxon>
        <taxon>Chromadorea</taxon>
        <taxon>Rhabditida</taxon>
        <taxon>Tylenchina</taxon>
        <taxon>Tylenchomorpha</taxon>
        <taxon>Sphaerularioidea</taxon>
        <taxon>Anguinidae</taxon>
        <taxon>Anguininae</taxon>
        <taxon>Ditylenchus</taxon>
    </lineage>
</organism>
<evidence type="ECO:0000256" key="1">
    <source>
        <dbReference type="ARBA" id="ARBA00022517"/>
    </source>
</evidence>
<evidence type="ECO:0000256" key="4">
    <source>
        <dbReference type="ARBA" id="ARBA00022737"/>
    </source>
</evidence>
<protein>
    <recommendedName>
        <fullName evidence="6">Ribosome biogenesis protein WDR12 homolog</fullName>
    </recommendedName>
</protein>
<feature type="repeat" description="WD" evidence="7">
    <location>
        <begin position="208"/>
        <end position="249"/>
    </location>
</feature>
<dbReference type="GO" id="GO:0005730">
    <property type="term" value="C:nucleolus"/>
    <property type="evidence" value="ECO:0007669"/>
    <property type="project" value="UniProtKB-SubCell"/>
</dbReference>
<evidence type="ECO:0000256" key="3">
    <source>
        <dbReference type="ARBA" id="ARBA00022574"/>
    </source>
</evidence>
<dbReference type="SMART" id="SM00320">
    <property type="entry name" value="WD40"/>
    <property type="match status" value="7"/>
</dbReference>
<dbReference type="CDD" id="cd00200">
    <property type="entry name" value="WD40"/>
    <property type="match status" value="1"/>
</dbReference>
<dbReference type="GO" id="GO:0030687">
    <property type="term" value="C:preribosome, large subunit precursor"/>
    <property type="evidence" value="ECO:0007669"/>
    <property type="project" value="UniProtKB-UniRule"/>
</dbReference>
<keyword evidence="2 6" id="KW-0698">rRNA processing</keyword>
<comment type="function">
    <text evidence="6">Required for maturation of ribosomal RNAs and formation of the large ribosomal subunit.</text>
</comment>
<feature type="repeat" description="WD" evidence="7">
    <location>
        <begin position="361"/>
        <end position="403"/>
    </location>
</feature>
<dbReference type="InterPro" id="IPR028599">
    <property type="entry name" value="WDR12/Ytm1"/>
</dbReference>
<dbReference type="PANTHER" id="PTHR19855:SF11">
    <property type="entry name" value="RIBOSOME BIOGENESIS PROTEIN WDR12"/>
    <property type="match status" value="1"/>
</dbReference>
<feature type="repeat" description="WD" evidence="7">
    <location>
        <begin position="274"/>
        <end position="316"/>
    </location>
</feature>
<dbReference type="InterPro" id="IPR019775">
    <property type="entry name" value="WD40_repeat_CS"/>
</dbReference>
<evidence type="ECO:0000256" key="5">
    <source>
        <dbReference type="ARBA" id="ARBA00023242"/>
    </source>
</evidence>
<dbReference type="InterPro" id="IPR015943">
    <property type="entry name" value="WD40/YVTN_repeat-like_dom_sf"/>
</dbReference>
<dbReference type="GO" id="GO:0000466">
    <property type="term" value="P:maturation of 5.8S rRNA from tricistronic rRNA transcript (SSU-rRNA, 5.8S rRNA, LSU-rRNA)"/>
    <property type="evidence" value="ECO:0007669"/>
    <property type="project" value="UniProtKB-UniRule"/>
</dbReference>
<evidence type="ECO:0000256" key="6">
    <source>
        <dbReference type="HAMAP-Rule" id="MF_03029"/>
    </source>
</evidence>
<dbReference type="PROSITE" id="PS50294">
    <property type="entry name" value="WD_REPEATS_REGION"/>
    <property type="match status" value="3"/>
</dbReference>
<dbReference type="InterPro" id="IPR020472">
    <property type="entry name" value="WD40_PAC1"/>
</dbReference>
<dbReference type="GO" id="GO:0000463">
    <property type="term" value="P:maturation of LSU-rRNA from tricistronic rRNA transcript (SSU-rRNA, 5.8S rRNA, LSU-rRNA)"/>
    <property type="evidence" value="ECO:0007669"/>
    <property type="project" value="UniProtKB-UniRule"/>
</dbReference>
<sequence>MVEDSSQAPVGSTSFLHVSFYSEDKRLSPNLPAHSFDVPTSSVADQLNLLVNKAARSENDEWEDVELDFLIKAQLLRTSLLEFVDTNALSTESVIQIECVLREPAPSPDKDLQDSEWVADLQVNDENLLFSVNYGGELSVWNLNKGKKLLTMKIDDGPIKCLDLMEISSEKHIVVGAQNQTLTLLSISASTSKSSKSPIIELTPRMIFRGHERSVECVAAKKDGTRVVSGGFDQCLKVWNTEKGDDENAYAPSNETSTKKAKTTTLTKTPMVTLEAHREAITGVKWNQENEKQVVTVSWDHSIIVWDLELAGPLTTLNSNKSFTSLSLKSSSSVAITGSTDPIIRLWDFRSKEGSMVKESFIGHRGWVSDVTWAPDVDHLFASASFDNSVKMWDIRSPKAPLYEMIGHEDRALTVDWSNKSVIASGAADNTIKTFRRN</sequence>
<evidence type="ECO:0000259" key="8">
    <source>
        <dbReference type="Pfam" id="PF08154"/>
    </source>
</evidence>
<dbReference type="Pfam" id="PF08154">
    <property type="entry name" value="NLE"/>
    <property type="match status" value="1"/>
</dbReference>
<evidence type="ECO:0000256" key="7">
    <source>
        <dbReference type="PROSITE-ProRule" id="PRU00221"/>
    </source>
</evidence>
<feature type="repeat" description="WD" evidence="7">
    <location>
        <begin position="316"/>
        <end position="357"/>
    </location>
</feature>
<dbReference type="AlphaFoldDB" id="A0AAD4N8C4"/>
<dbReference type="PROSITE" id="PS00678">
    <property type="entry name" value="WD_REPEATS_1"/>
    <property type="match status" value="3"/>
</dbReference>
<dbReference type="PRINTS" id="PR00320">
    <property type="entry name" value="GPROTEINBRPT"/>
</dbReference>
<dbReference type="InterPro" id="IPR036322">
    <property type="entry name" value="WD40_repeat_dom_sf"/>
</dbReference>
<proteinExistence type="inferred from homology"/>
<dbReference type="Gene3D" id="2.130.10.10">
    <property type="entry name" value="YVTN repeat-like/Quinoprotein amine dehydrogenase"/>
    <property type="match status" value="2"/>
</dbReference>
<dbReference type="HAMAP" id="MF_03029">
    <property type="entry name" value="WDR12"/>
    <property type="match status" value="1"/>
</dbReference>
<comment type="caution">
    <text evidence="9">The sequence shown here is derived from an EMBL/GenBank/DDBJ whole genome shotgun (WGS) entry which is preliminary data.</text>
</comment>
<dbReference type="EMBL" id="JAKKPZ010000004">
    <property type="protein sequence ID" value="KAI1722173.1"/>
    <property type="molecule type" value="Genomic_DNA"/>
</dbReference>
<dbReference type="InterPro" id="IPR001680">
    <property type="entry name" value="WD40_rpt"/>
</dbReference>
<dbReference type="GO" id="GO:0005654">
    <property type="term" value="C:nucleoplasm"/>
    <property type="evidence" value="ECO:0007669"/>
    <property type="project" value="UniProtKB-SubCell"/>
</dbReference>
<dbReference type="PANTHER" id="PTHR19855">
    <property type="entry name" value="WD40 REPEAT PROTEIN 12, 37"/>
    <property type="match status" value="1"/>
</dbReference>
<evidence type="ECO:0000256" key="2">
    <source>
        <dbReference type="ARBA" id="ARBA00022552"/>
    </source>
</evidence>
<keyword evidence="5 6" id="KW-0539">Nucleus</keyword>
<name>A0AAD4N8C4_9BILA</name>
<comment type="similarity">
    <text evidence="6">Belongs to the WD repeat WDR12/YTM1 family.</text>
</comment>
<keyword evidence="3 7" id="KW-0853">WD repeat</keyword>
<dbReference type="GO" id="GO:0043021">
    <property type="term" value="F:ribonucleoprotein complex binding"/>
    <property type="evidence" value="ECO:0007669"/>
    <property type="project" value="UniProtKB-UniRule"/>
</dbReference>
<dbReference type="PROSITE" id="PS50082">
    <property type="entry name" value="WD_REPEATS_2"/>
    <property type="match status" value="4"/>
</dbReference>
<feature type="domain" description="NLE" evidence="8">
    <location>
        <begin position="17"/>
        <end position="84"/>
    </location>
</feature>
<evidence type="ECO:0000313" key="9">
    <source>
        <dbReference type="EMBL" id="KAI1722173.1"/>
    </source>
</evidence>
<evidence type="ECO:0000313" key="10">
    <source>
        <dbReference type="Proteomes" id="UP001201812"/>
    </source>
</evidence>
<keyword evidence="4" id="KW-0677">Repeat</keyword>
<accession>A0AAD4N8C4</accession>
<dbReference type="Pfam" id="PF00400">
    <property type="entry name" value="WD40"/>
    <property type="match status" value="5"/>
</dbReference>
<keyword evidence="10" id="KW-1185">Reference proteome</keyword>
<dbReference type="InterPro" id="IPR012972">
    <property type="entry name" value="NLE"/>
</dbReference>